<dbReference type="EMBL" id="BRXU01000002">
    <property type="protein sequence ID" value="GLC49261.1"/>
    <property type="molecule type" value="Genomic_DNA"/>
</dbReference>
<feature type="signal peptide" evidence="2">
    <location>
        <begin position="1"/>
        <end position="19"/>
    </location>
</feature>
<feature type="chain" id="PRO_5040964005" evidence="2">
    <location>
        <begin position="20"/>
        <end position="165"/>
    </location>
</feature>
<feature type="transmembrane region" description="Helical" evidence="1">
    <location>
        <begin position="128"/>
        <end position="146"/>
    </location>
</feature>
<evidence type="ECO:0000256" key="1">
    <source>
        <dbReference type="SAM" id="Phobius"/>
    </source>
</evidence>
<keyword evidence="1" id="KW-0472">Membrane</keyword>
<keyword evidence="2" id="KW-0732">Signal</keyword>
<protein>
    <submittedName>
        <fullName evidence="3">Uncharacterized protein</fullName>
    </submittedName>
</protein>
<sequence length="165" mass="17432">MATNQIVLGLTALVFCTWAVSLAGIASVQQACAPGWDTGLAGINGFSVGLSCMSLFRYYWFIVIIELCLIVGLGASLATTAFAKTRFSWLGLFAVATLLYIQMTDTFLTMQSVSDDMDGSIKHRVRTLVAGGIMTATVNCMLIIALGTNPVAEEPAAESKAATCC</sequence>
<evidence type="ECO:0000313" key="4">
    <source>
        <dbReference type="Proteomes" id="UP001165080"/>
    </source>
</evidence>
<name>A0A9W6EYN4_9CHLO</name>
<gene>
    <name evidence="3" type="primary">PLEST004285</name>
    <name evidence="3" type="ORF">PLESTB_000200000</name>
</gene>
<keyword evidence="1" id="KW-1133">Transmembrane helix</keyword>
<feature type="transmembrane region" description="Helical" evidence="1">
    <location>
        <begin position="58"/>
        <end position="82"/>
    </location>
</feature>
<reference evidence="3 4" key="1">
    <citation type="journal article" date="2023" name="Commun. Biol.">
        <title>Reorganization of the ancestral sex-determining regions during the evolution of trioecy in Pleodorina starrii.</title>
        <authorList>
            <person name="Takahashi K."/>
            <person name="Suzuki S."/>
            <person name="Kawai-Toyooka H."/>
            <person name="Yamamoto K."/>
            <person name="Hamaji T."/>
            <person name="Ootsuki R."/>
            <person name="Yamaguchi H."/>
            <person name="Kawachi M."/>
            <person name="Higashiyama T."/>
            <person name="Nozaki H."/>
        </authorList>
    </citation>
    <scope>NUCLEOTIDE SEQUENCE [LARGE SCALE GENOMIC DNA]</scope>
    <source>
        <strain evidence="3 4">NIES-4479</strain>
    </source>
</reference>
<dbReference type="Proteomes" id="UP001165080">
    <property type="component" value="Unassembled WGS sequence"/>
</dbReference>
<organism evidence="3 4">
    <name type="scientific">Pleodorina starrii</name>
    <dbReference type="NCBI Taxonomy" id="330485"/>
    <lineage>
        <taxon>Eukaryota</taxon>
        <taxon>Viridiplantae</taxon>
        <taxon>Chlorophyta</taxon>
        <taxon>core chlorophytes</taxon>
        <taxon>Chlorophyceae</taxon>
        <taxon>CS clade</taxon>
        <taxon>Chlamydomonadales</taxon>
        <taxon>Volvocaceae</taxon>
        <taxon>Pleodorina</taxon>
    </lineage>
</organism>
<accession>A0A9W6EYN4</accession>
<dbReference type="OrthoDB" id="536615at2759"/>
<keyword evidence="4" id="KW-1185">Reference proteome</keyword>
<evidence type="ECO:0000313" key="3">
    <source>
        <dbReference type="EMBL" id="GLC49261.1"/>
    </source>
</evidence>
<proteinExistence type="predicted"/>
<dbReference type="AlphaFoldDB" id="A0A9W6EYN4"/>
<evidence type="ECO:0000256" key="2">
    <source>
        <dbReference type="SAM" id="SignalP"/>
    </source>
</evidence>
<feature type="transmembrane region" description="Helical" evidence="1">
    <location>
        <begin position="89"/>
        <end position="108"/>
    </location>
</feature>
<comment type="caution">
    <text evidence="3">The sequence shown here is derived from an EMBL/GenBank/DDBJ whole genome shotgun (WGS) entry which is preliminary data.</text>
</comment>
<keyword evidence="1" id="KW-0812">Transmembrane</keyword>